<name>A0A0N1PBW0_LEPSE</name>
<gene>
    <name evidence="2" type="ORF">ABL78_8234</name>
</gene>
<evidence type="ECO:0000313" key="2">
    <source>
        <dbReference type="EMBL" id="KPI82754.1"/>
    </source>
</evidence>
<accession>A0A0N1PBW0</accession>
<evidence type="ECO:0000313" key="3">
    <source>
        <dbReference type="Proteomes" id="UP000038009"/>
    </source>
</evidence>
<dbReference type="VEuPathDB" id="TriTrypDB:Lsey_0560_0020"/>
<dbReference type="AlphaFoldDB" id="A0A0N1PBW0"/>
<organism evidence="2 3">
    <name type="scientific">Leptomonas seymouri</name>
    <dbReference type="NCBI Taxonomy" id="5684"/>
    <lineage>
        <taxon>Eukaryota</taxon>
        <taxon>Discoba</taxon>
        <taxon>Euglenozoa</taxon>
        <taxon>Kinetoplastea</taxon>
        <taxon>Metakinetoplastina</taxon>
        <taxon>Trypanosomatida</taxon>
        <taxon>Trypanosomatidae</taxon>
        <taxon>Leishmaniinae</taxon>
        <taxon>Leptomonas</taxon>
    </lineage>
</organism>
<keyword evidence="3" id="KW-1185">Reference proteome</keyword>
<feature type="compositionally biased region" description="Low complexity" evidence="1">
    <location>
        <begin position="300"/>
        <end position="314"/>
    </location>
</feature>
<dbReference type="Proteomes" id="UP000038009">
    <property type="component" value="Unassembled WGS sequence"/>
</dbReference>
<reference evidence="2 3" key="1">
    <citation type="journal article" date="2015" name="PLoS Pathog.">
        <title>Leptomonas seymouri: Adaptations to the Dixenous Life Cycle Analyzed by Genome Sequencing, Transcriptome Profiling and Co-infection with Leishmania donovani.</title>
        <authorList>
            <person name="Kraeva N."/>
            <person name="Butenko A."/>
            <person name="Hlavacova J."/>
            <person name="Kostygov A."/>
            <person name="Myskova J."/>
            <person name="Grybchuk D."/>
            <person name="Lestinova T."/>
            <person name="Votypka J."/>
            <person name="Volf P."/>
            <person name="Opperdoes F."/>
            <person name="Flegontov P."/>
            <person name="Lukes J."/>
            <person name="Yurchenko V."/>
        </authorList>
    </citation>
    <scope>NUCLEOTIDE SEQUENCE [LARGE SCALE GENOMIC DNA]</scope>
    <source>
        <strain evidence="2 3">ATCC 30220</strain>
    </source>
</reference>
<sequence length="479" mass="51182">MSVSSAPPARRAAASMLPSLSPHPSARRPATATAPRRAVVRSRLIPTSTTASSSATNFVVFPELPDQLLCAPGNSIWVYGQYALSFFTSESAAQLELEKKLQSMLREAQRHYEMSRAFFFALSPEEQRAEVLRNASTGGCSASHLRRSPSAMAGGVSALATLSLTDAAVVDENVFSALRDAWPSRDDDAQSRQPPRQGGCVEGNSRSEHPLFYANGYHSSKNAWEADNVVTAAAATEGREGCNPPYPPGLRVNLVLDIVASRKTLGATPLRSRAYRIAESLYRRVMRPTAQKTHMEAEQAPAARTPTPGTRPNTSSDGGRGRQGGAHSHEAPADVLRDVAGNVRTFVIGISDTDVTLVGRDVVCPYRNLPGPTPTQLRVRRALEALADQQRPASSSTSVVTPSAALATATRSSTPAEIPLTAVPPVSRQGLQRHSVDALMPSPYTRVAPTLLGTLDQKRLILCAPPVEWSVGGDAQRLA</sequence>
<dbReference type="EMBL" id="LJSK01000560">
    <property type="protein sequence ID" value="KPI82754.1"/>
    <property type="molecule type" value="Genomic_DNA"/>
</dbReference>
<dbReference type="OMA" id="YDISCAF"/>
<dbReference type="OrthoDB" id="273730at2759"/>
<feature type="region of interest" description="Disordered" evidence="1">
    <location>
        <begin position="287"/>
        <end position="332"/>
    </location>
</feature>
<proteinExistence type="predicted"/>
<feature type="region of interest" description="Disordered" evidence="1">
    <location>
        <begin position="181"/>
        <end position="206"/>
    </location>
</feature>
<feature type="region of interest" description="Disordered" evidence="1">
    <location>
        <begin position="1"/>
        <end position="37"/>
    </location>
</feature>
<protein>
    <submittedName>
        <fullName evidence="2">Uncharacterized protein</fullName>
    </submittedName>
</protein>
<evidence type="ECO:0000256" key="1">
    <source>
        <dbReference type="SAM" id="MobiDB-lite"/>
    </source>
</evidence>
<comment type="caution">
    <text evidence="2">The sequence shown here is derived from an EMBL/GenBank/DDBJ whole genome shotgun (WGS) entry which is preliminary data.</text>
</comment>